<name>A0A6J5P750_9CAUD</name>
<reference evidence="1" key="1">
    <citation type="submission" date="2020-04" db="EMBL/GenBank/DDBJ databases">
        <authorList>
            <person name="Chiriac C."/>
            <person name="Salcher M."/>
            <person name="Ghai R."/>
            <person name="Kavagutti S V."/>
        </authorList>
    </citation>
    <scope>NUCLEOTIDE SEQUENCE</scope>
</reference>
<sequence length="61" mass="7211">MSLTIWQRKLPDLIRMRQHYWELAGLARAEGDLDSAEHHNQLARKCTEQILKHEASQHDPH</sequence>
<dbReference type="EMBL" id="LR796769">
    <property type="protein sequence ID" value="CAB4165028.1"/>
    <property type="molecule type" value="Genomic_DNA"/>
</dbReference>
<protein>
    <submittedName>
        <fullName evidence="1">Uncharacterized protein</fullName>
    </submittedName>
</protein>
<proteinExistence type="predicted"/>
<accession>A0A6J5P750</accession>
<organism evidence="1">
    <name type="scientific">uncultured Caudovirales phage</name>
    <dbReference type="NCBI Taxonomy" id="2100421"/>
    <lineage>
        <taxon>Viruses</taxon>
        <taxon>Duplodnaviria</taxon>
        <taxon>Heunggongvirae</taxon>
        <taxon>Uroviricota</taxon>
        <taxon>Caudoviricetes</taxon>
        <taxon>Peduoviridae</taxon>
        <taxon>Maltschvirus</taxon>
        <taxon>Maltschvirus maltsch</taxon>
    </lineage>
</organism>
<evidence type="ECO:0000313" key="1">
    <source>
        <dbReference type="EMBL" id="CAB4165028.1"/>
    </source>
</evidence>
<gene>
    <name evidence="1" type="ORF">UFOVP815_6</name>
</gene>